<evidence type="ECO:0000313" key="1">
    <source>
        <dbReference type="EMBL" id="SDR49759.1"/>
    </source>
</evidence>
<gene>
    <name evidence="1" type="ORF">SAMN05445850_4923</name>
</gene>
<protein>
    <submittedName>
        <fullName evidence="1">Uncharacterized protein</fullName>
    </submittedName>
</protein>
<dbReference type="STRING" id="157910.SAMN05445850_4923"/>
<name>A0A1H1JJ52_9BURK</name>
<proteinExistence type="predicted"/>
<dbReference type="AlphaFoldDB" id="A0A1H1JJ52"/>
<keyword evidence="2" id="KW-1185">Reference proteome</keyword>
<sequence>MNTRSAAAGTHVILTSKPGQYRTEATEGIVPLATFDYLYGGRHIATFVIAALMKETKIRVIDEATPSAVNLVPTRFLEKFATPEAALESLRQLAGHGNGAAQLTPR</sequence>
<reference evidence="2" key="1">
    <citation type="submission" date="2016-10" db="EMBL/GenBank/DDBJ databases">
        <authorList>
            <person name="Varghese N."/>
            <person name="Submissions S."/>
        </authorList>
    </citation>
    <scope>NUCLEOTIDE SEQUENCE [LARGE SCALE GENOMIC DNA]</scope>
    <source>
        <strain evidence="2">DUS833</strain>
    </source>
</reference>
<dbReference type="EMBL" id="FNKX01000002">
    <property type="protein sequence ID" value="SDR49759.1"/>
    <property type="molecule type" value="Genomic_DNA"/>
</dbReference>
<evidence type="ECO:0000313" key="2">
    <source>
        <dbReference type="Proteomes" id="UP000199365"/>
    </source>
</evidence>
<dbReference type="Proteomes" id="UP000199365">
    <property type="component" value="Unassembled WGS sequence"/>
</dbReference>
<dbReference type="RefSeq" id="WP_090807613.1">
    <property type="nucleotide sequence ID" value="NZ_FNKX01000002.1"/>
</dbReference>
<organism evidence="1 2">
    <name type="scientific">Paraburkholderia tuberum</name>
    <dbReference type="NCBI Taxonomy" id="157910"/>
    <lineage>
        <taxon>Bacteria</taxon>
        <taxon>Pseudomonadati</taxon>
        <taxon>Pseudomonadota</taxon>
        <taxon>Betaproteobacteria</taxon>
        <taxon>Burkholderiales</taxon>
        <taxon>Burkholderiaceae</taxon>
        <taxon>Paraburkholderia</taxon>
    </lineage>
</organism>
<accession>A0A1H1JJ52</accession>